<dbReference type="InterPro" id="IPR027980">
    <property type="entry name" value="RACo_C"/>
</dbReference>
<accession>A0A4Q2RWB5</accession>
<dbReference type="InterPro" id="IPR043129">
    <property type="entry name" value="ATPase_NBD"/>
</dbReference>
<dbReference type="Pfam" id="PF17650">
    <property type="entry name" value="RACo_linker"/>
    <property type="match status" value="1"/>
</dbReference>
<dbReference type="InterPro" id="IPR042259">
    <property type="entry name" value="Raco-like_middle_sf"/>
</dbReference>
<dbReference type="Gene3D" id="3.10.20.30">
    <property type="match status" value="1"/>
</dbReference>
<organism evidence="2 3">
    <name type="scientific">Nocardioides oleivorans</name>
    <dbReference type="NCBI Taxonomy" id="273676"/>
    <lineage>
        <taxon>Bacteria</taxon>
        <taxon>Bacillati</taxon>
        <taxon>Actinomycetota</taxon>
        <taxon>Actinomycetes</taxon>
        <taxon>Propionibacteriales</taxon>
        <taxon>Nocardioidaceae</taxon>
        <taxon>Nocardioides</taxon>
    </lineage>
</organism>
<dbReference type="Gene3D" id="3.10.20.880">
    <property type="match status" value="1"/>
</dbReference>
<dbReference type="InterPro" id="IPR052911">
    <property type="entry name" value="Corrinoid_activation_enz"/>
</dbReference>
<dbReference type="AlphaFoldDB" id="A0A4Q2RWB5"/>
<dbReference type="InterPro" id="IPR041414">
    <property type="entry name" value="Raco-like_middle"/>
</dbReference>
<evidence type="ECO:0000259" key="1">
    <source>
        <dbReference type="PROSITE" id="PS51085"/>
    </source>
</evidence>
<proteinExistence type="predicted"/>
<sequence length="663" mass="70208">MTQPPEGPDFSIADVAREGLIERPGTEPVPHDGTGRVDLAFTVHSKAEGGADVPPAQRSVRVPPGVTVFDAASWNGIAIDSTCGGHGTCHKCKIQITSDVDVPITRHDARTFTESQLTDGWRLGCLVHATRDLKVEVPPLTTRPKAATVGIGRQVILRPALQKRYVELAEATLADQRTDLVRLTDAIDDLELTADLHVLRRLSTVLRQSDFKVTAVIVDEDLIDVEPGDTTGSRYAIAFDLGTTTVVGTLLDVSTGTPMAVTSMLNAQQPFGGDVITRISATMMDPEALGRLQDAAGRTLAELAEQVCREAGVDPAHVYEVAVAGNATMTALALGIDPEPLGVAPFVMSAAQPPSVLASDIGLSVHPRARAFFFPALGAYVGGDIVAGMLATGMDRDKRTRLFIDVGTNCEIVLSDGETILSTAAPAGPAFEGGAIRCGMRAADGAIEVIKLDPRAEGEDPAVTLGVIGDVEPKGLCGSGLVDAVAELVKVRLLDSSGRFVPDEDAKEIAPALADRMARIGEERVFILHRPTPDAEPNECVYLSQRDVRELQFAKAAISTGWSLLLEELGLEHRDVQQVLLAGSFGSYLSPASAVRIGLVPQLPVLRIVAAGNVAGEGAKMALLSVRERAGALALLEEVTYVELSDRPDFNDAFVDQLSFQAP</sequence>
<dbReference type="Pfam" id="PF17651">
    <property type="entry name" value="Raco_middle"/>
    <property type="match status" value="1"/>
</dbReference>
<dbReference type="Gene3D" id="3.30.420.480">
    <property type="entry name" value="Domain of unknown function (DUF4445)"/>
    <property type="match status" value="1"/>
</dbReference>
<evidence type="ECO:0000313" key="3">
    <source>
        <dbReference type="Proteomes" id="UP000294071"/>
    </source>
</evidence>
<dbReference type="PANTHER" id="PTHR42895">
    <property type="entry name" value="IRON-SULFUR CLUSTER-BINDING PROTEIN-RELATED"/>
    <property type="match status" value="1"/>
</dbReference>
<dbReference type="InterPro" id="IPR001041">
    <property type="entry name" value="2Fe-2S_ferredoxin-type"/>
</dbReference>
<evidence type="ECO:0000313" key="2">
    <source>
        <dbReference type="EMBL" id="RYB93501.1"/>
    </source>
</evidence>
<reference evidence="2 3" key="1">
    <citation type="submission" date="2019-01" db="EMBL/GenBank/DDBJ databases">
        <title>Novel species of Nocardioides.</title>
        <authorList>
            <person name="Liu Q."/>
            <person name="Xin Y.-H."/>
        </authorList>
    </citation>
    <scope>NUCLEOTIDE SEQUENCE [LARGE SCALE GENOMIC DNA]</scope>
    <source>
        <strain evidence="2 3">CGMCC 4.6882</strain>
    </source>
</reference>
<protein>
    <submittedName>
        <fullName evidence="2">DUF4445 domain-containing protein</fullName>
    </submittedName>
</protein>
<dbReference type="PROSITE" id="PS51085">
    <property type="entry name" value="2FE2S_FER_2"/>
    <property type="match status" value="1"/>
</dbReference>
<dbReference type="GO" id="GO:0051536">
    <property type="term" value="F:iron-sulfur cluster binding"/>
    <property type="evidence" value="ECO:0007669"/>
    <property type="project" value="InterPro"/>
</dbReference>
<dbReference type="PANTHER" id="PTHR42895:SF2">
    <property type="entry name" value="IRON-SULFUR CLUSTER PROTEIN"/>
    <property type="match status" value="1"/>
</dbReference>
<gene>
    <name evidence="2" type="ORF">EUA93_03445</name>
</gene>
<dbReference type="EMBL" id="SDWT01000001">
    <property type="protein sequence ID" value="RYB93501.1"/>
    <property type="molecule type" value="Genomic_DNA"/>
</dbReference>
<dbReference type="OrthoDB" id="9810588at2"/>
<dbReference type="Pfam" id="PF00111">
    <property type="entry name" value="Fer2"/>
    <property type="match status" value="1"/>
</dbReference>
<dbReference type="CDD" id="cd00207">
    <property type="entry name" value="fer2"/>
    <property type="match status" value="1"/>
</dbReference>
<dbReference type="InterPro" id="IPR040506">
    <property type="entry name" value="RACo_linker"/>
</dbReference>
<dbReference type="SUPFAM" id="SSF54292">
    <property type="entry name" value="2Fe-2S ferredoxin-like"/>
    <property type="match status" value="1"/>
</dbReference>
<name>A0A4Q2RWB5_9ACTN</name>
<dbReference type="SUPFAM" id="SSF53067">
    <property type="entry name" value="Actin-like ATPase domain"/>
    <property type="match status" value="1"/>
</dbReference>
<dbReference type="Proteomes" id="UP000294071">
    <property type="component" value="Unassembled WGS sequence"/>
</dbReference>
<dbReference type="Pfam" id="PF14574">
    <property type="entry name" value="RACo_C_ter"/>
    <property type="match status" value="1"/>
</dbReference>
<keyword evidence="3" id="KW-1185">Reference proteome</keyword>
<dbReference type="InterPro" id="IPR036010">
    <property type="entry name" value="2Fe-2S_ferredoxin-like_sf"/>
</dbReference>
<dbReference type="RefSeq" id="WP_129398755.1">
    <property type="nucleotide sequence ID" value="NZ_SDWT01000001.1"/>
</dbReference>
<feature type="domain" description="2Fe-2S ferredoxin-type" evidence="1">
    <location>
        <begin position="37"/>
        <end position="141"/>
    </location>
</feature>
<comment type="caution">
    <text evidence="2">The sequence shown here is derived from an EMBL/GenBank/DDBJ whole genome shotgun (WGS) entry which is preliminary data.</text>
</comment>
<dbReference type="InterPro" id="IPR012675">
    <property type="entry name" value="Beta-grasp_dom_sf"/>
</dbReference>